<comment type="caution">
    <text evidence="4">The sequence shown here is derived from an EMBL/GenBank/DDBJ whole genome shotgun (WGS) entry which is preliminary data.</text>
</comment>
<dbReference type="EMBL" id="CAJNIZ010022314">
    <property type="protein sequence ID" value="CAE7460928.1"/>
    <property type="molecule type" value="Genomic_DNA"/>
</dbReference>
<accession>A0A812RZ87</accession>
<dbReference type="AlphaFoldDB" id="A0A812RZ87"/>
<evidence type="ECO:0000313" key="4">
    <source>
        <dbReference type="EMBL" id="CAE7460928.1"/>
    </source>
</evidence>
<dbReference type="PANTHER" id="PTHR43245:SF51">
    <property type="entry name" value="SHORT CHAIN DEHYDROGENASE_REDUCTASE FAMILY 42E, MEMBER 2"/>
    <property type="match status" value="1"/>
</dbReference>
<dbReference type="OrthoDB" id="16464at2759"/>
<keyword evidence="2" id="KW-0560">Oxidoreductase</keyword>
<dbReference type="InterPro" id="IPR002225">
    <property type="entry name" value="3Beta_OHSteriod_DH/Estase"/>
</dbReference>
<organism evidence="4 5">
    <name type="scientific">Symbiodinium pilosum</name>
    <name type="common">Dinoflagellate</name>
    <dbReference type="NCBI Taxonomy" id="2952"/>
    <lineage>
        <taxon>Eukaryota</taxon>
        <taxon>Sar</taxon>
        <taxon>Alveolata</taxon>
        <taxon>Dinophyceae</taxon>
        <taxon>Suessiales</taxon>
        <taxon>Symbiodiniaceae</taxon>
        <taxon>Symbiodinium</taxon>
    </lineage>
</organism>
<keyword evidence="5" id="KW-1185">Reference proteome</keyword>
<evidence type="ECO:0000259" key="3">
    <source>
        <dbReference type="Pfam" id="PF01073"/>
    </source>
</evidence>
<dbReference type="InterPro" id="IPR050177">
    <property type="entry name" value="Lipid_A_modif_metabolic_enz"/>
</dbReference>
<dbReference type="Proteomes" id="UP000649617">
    <property type="component" value="Unassembled WGS sequence"/>
</dbReference>
<dbReference type="SUPFAM" id="SSF51735">
    <property type="entry name" value="NAD(P)-binding Rossmann-fold domains"/>
    <property type="match status" value="1"/>
</dbReference>
<evidence type="ECO:0000313" key="5">
    <source>
        <dbReference type="Proteomes" id="UP000649617"/>
    </source>
</evidence>
<gene>
    <name evidence="4" type="primary">erg26</name>
    <name evidence="4" type="ORF">SPIL2461_LOCUS11503</name>
</gene>
<proteinExistence type="inferred from homology"/>
<feature type="non-terminal residue" evidence="4">
    <location>
        <position position="1"/>
    </location>
</feature>
<dbReference type="PANTHER" id="PTHR43245">
    <property type="entry name" value="BIFUNCTIONAL POLYMYXIN RESISTANCE PROTEIN ARNA"/>
    <property type="match status" value="1"/>
</dbReference>
<dbReference type="InterPro" id="IPR036291">
    <property type="entry name" value="NAD(P)-bd_dom_sf"/>
</dbReference>
<dbReference type="GO" id="GO:0016616">
    <property type="term" value="F:oxidoreductase activity, acting on the CH-OH group of donors, NAD or NADP as acceptor"/>
    <property type="evidence" value="ECO:0007669"/>
    <property type="project" value="InterPro"/>
</dbReference>
<dbReference type="Pfam" id="PF01073">
    <property type="entry name" value="3Beta_HSD"/>
    <property type="match status" value="1"/>
</dbReference>
<evidence type="ECO:0000256" key="1">
    <source>
        <dbReference type="ARBA" id="ARBA00009219"/>
    </source>
</evidence>
<dbReference type="Gene3D" id="3.40.50.720">
    <property type="entry name" value="NAD(P)-binding Rossmann-like Domain"/>
    <property type="match status" value="1"/>
</dbReference>
<comment type="similarity">
    <text evidence="1">Belongs to the 3-beta-HSD family.</text>
</comment>
<evidence type="ECO:0000256" key="2">
    <source>
        <dbReference type="ARBA" id="ARBA00023002"/>
    </source>
</evidence>
<name>A0A812RZ87_SYMPI</name>
<protein>
    <submittedName>
        <fullName evidence="4">Erg26 protein</fullName>
    </submittedName>
</protein>
<dbReference type="GO" id="GO:0006694">
    <property type="term" value="P:steroid biosynthetic process"/>
    <property type="evidence" value="ECO:0007669"/>
    <property type="project" value="InterPro"/>
</dbReference>
<feature type="domain" description="3-beta hydroxysteroid dehydrogenase/isomerase" evidence="3">
    <location>
        <begin position="56"/>
        <end position="284"/>
    </location>
</feature>
<reference evidence="4" key="1">
    <citation type="submission" date="2021-02" db="EMBL/GenBank/DDBJ databases">
        <authorList>
            <person name="Dougan E. K."/>
            <person name="Rhodes N."/>
            <person name="Thang M."/>
            <person name="Chan C."/>
        </authorList>
    </citation>
    <scope>NUCLEOTIDE SEQUENCE</scope>
</reference>
<sequence>AVAALVAVPPVAYYAAQRSRNAVAESWSRIGDLQALGNHDGVISKHFSTERNTVLLIGSSGFVGVRIQQLLVEEAGHKAAFNLVCLDVNPPKQMREDMVYFSGDLRDSKQLEEIYQAMKDRGYPIKGTFHLASIIPFVGVPESFIMRVNVDGVRESVEIAKKHGARGFLYTSSATCILDGENDAPAEGVDEDAPYPKVNMDTYTTTKVAAEKIVSAAHSRDFYTAIVRPAGIMGPGDKVLYDKRSKGEDNVWIRGKGNGECLLDMVGVDAVALGHIMALNELLKVDGTLRKPQTTIMNLSAGKGIQYKQMIGSEAEKDGKNFWGHPPAQPVPAKVVQCLAFVNETWCNIFGKALLSPFLARVSLNFTQRTYVFSNKRARDFLGWEPEDDDIRDTMRKYLRRDASHHKG</sequence>